<feature type="region of interest" description="Disordered" evidence="3">
    <location>
        <begin position="1"/>
        <end position="28"/>
    </location>
</feature>
<dbReference type="PANTHER" id="PTHR10288">
    <property type="entry name" value="KH DOMAIN CONTAINING RNA BINDING PROTEIN"/>
    <property type="match status" value="1"/>
</dbReference>
<feature type="domain" description="K Homology" evidence="4">
    <location>
        <begin position="596"/>
        <end position="666"/>
    </location>
</feature>
<dbReference type="Gene3D" id="3.30.1370.10">
    <property type="entry name" value="K Homology domain, type 1"/>
    <property type="match status" value="5"/>
</dbReference>
<feature type="domain" description="K Homology" evidence="4">
    <location>
        <begin position="143"/>
        <end position="218"/>
    </location>
</feature>
<feature type="compositionally biased region" description="Basic residues" evidence="3">
    <location>
        <begin position="1"/>
        <end position="15"/>
    </location>
</feature>
<dbReference type="CDD" id="cd22462">
    <property type="entry name" value="KH-I_HEN4_like_rpt5"/>
    <property type="match status" value="1"/>
</dbReference>
<gene>
    <name evidence="5" type="ORF">L1049_012968</name>
</gene>
<organism evidence="5 6">
    <name type="scientific">Liquidambar formosana</name>
    <name type="common">Formosan gum</name>
    <dbReference type="NCBI Taxonomy" id="63359"/>
    <lineage>
        <taxon>Eukaryota</taxon>
        <taxon>Viridiplantae</taxon>
        <taxon>Streptophyta</taxon>
        <taxon>Embryophyta</taxon>
        <taxon>Tracheophyta</taxon>
        <taxon>Spermatophyta</taxon>
        <taxon>Magnoliopsida</taxon>
        <taxon>eudicotyledons</taxon>
        <taxon>Gunneridae</taxon>
        <taxon>Pentapetalae</taxon>
        <taxon>Saxifragales</taxon>
        <taxon>Altingiaceae</taxon>
        <taxon>Liquidambar</taxon>
    </lineage>
</organism>
<evidence type="ECO:0000256" key="1">
    <source>
        <dbReference type="ARBA" id="ARBA00022737"/>
    </source>
</evidence>
<dbReference type="InterPro" id="IPR036612">
    <property type="entry name" value="KH_dom_type_1_sf"/>
</dbReference>
<evidence type="ECO:0000259" key="4">
    <source>
        <dbReference type="SMART" id="SM00322"/>
    </source>
</evidence>
<dbReference type="PROSITE" id="PS50084">
    <property type="entry name" value="KH_TYPE_1"/>
    <property type="match status" value="5"/>
</dbReference>
<evidence type="ECO:0000256" key="3">
    <source>
        <dbReference type="SAM" id="MobiDB-lite"/>
    </source>
</evidence>
<dbReference type="InterPro" id="IPR004087">
    <property type="entry name" value="KH_dom"/>
</dbReference>
<dbReference type="InterPro" id="IPR004088">
    <property type="entry name" value="KH_dom_type_1"/>
</dbReference>
<dbReference type="CDD" id="cd22460">
    <property type="entry name" value="KH-I_PEPPER_rpt2_like"/>
    <property type="match status" value="2"/>
</dbReference>
<keyword evidence="6" id="KW-1185">Reference proteome</keyword>
<proteinExistence type="predicted"/>
<name>A0AAP0RM71_LIQFO</name>
<dbReference type="SUPFAM" id="SSF54791">
    <property type="entry name" value="Eukaryotic type KH-domain (KH-domain type I)"/>
    <property type="match status" value="5"/>
</dbReference>
<keyword evidence="1" id="KW-0677">Repeat</keyword>
<dbReference type="SMART" id="SM00322">
    <property type="entry name" value="KH"/>
    <property type="match status" value="5"/>
</dbReference>
<keyword evidence="2" id="KW-0694">RNA-binding</keyword>
<dbReference type="GO" id="GO:0003723">
    <property type="term" value="F:RNA binding"/>
    <property type="evidence" value="ECO:0007669"/>
    <property type="project" value="UniProtKB-UniRule"/>
</dbReference>
<feature type="domain" description="K Homology" evidence="4">
    <location>
        <begin position="319"/>
        <end position="395"/>
    </location>
</feature>
<protein>
    <recommendedName>
        <fullName evidence="4">K Homology domain-containing protein</fullName>
    </recommendedName>
</protein>
<evidence type="ECO:0000256" key="2">
    <source>
        <dbReference type="PROSITE-ProRule" id="PRU00117"/>
    </source>
</evidence>
<evidence type="ECO:0000313" key="5">
    <source>
        <dbReference type="EMBL" id="KAK9279289.1"/>
    </source>
</evidence>
<reference evidence="5 6" key="1">
    <citation type="journal article" date="2024" name="Plant J.">
        <title>Genome sequences and population genomics reveal climatic adaptation and genomic divergence between two closely related sweetgum species.</title>
        <authorList>
            <person name="Xu W.Q."/>
            <person name="Ren C.Q."/>
            <person name="Zhang X.Y."/>
            <person name="Comes H.P."/>
            <person name="Liu X.H."/>
            <person name="Li Y.G."/>
            <person name="Kettle C.J."/>
            <person name="Jalonen R."/>
            <person name="Gaisberger H."/>
            <person name="Ma Y.Z."/>
            <person name="Qiu Y.X."/>
        </authorList>
    </citation>
    <scope>NUCLEOTIDE SEQUENCE [LARGE SCALE GENOMIC DNA]</scope>
    <source>
        <strain evidence="5">Hangzhou</strain>
    </source>
</reference>
<dbReference type="CDD" id="cd22459">
    <property type="entry name" value="KH-I_PEPPER_rpt1_like"/>
    <property type="match status" value="1"/>
</dbReference>
<comment type="caution">
    <text evidence="5">The sequence shown here is derived from an EMBL/GenBank/DDBJ whole genome shotgun (WGS) entry which is preliminary data.</text>
</comment>
<dbReference type="Pfam" id="PF00013">
    <property type="entry name" value="KH_1"/>
    <property type="match status" value="5"/>
</dbReference>
<accession>A0AAP0RM71</accession>
<dbReference type="EMBL" id="JBBPBK010000008">
    <property type="protein sequence ID" value="KAK9279289.1"/>
    <property type="molecule type" value="Genomic_DNA"/>
</dbReference>
<evidence type="ECO:0000313" key="6">
    <source>
        <dbReference type="Proteomes" id="UP001415857"/>
    </source>
</evidence>
<dbReference type="AlphaFoldDB" id="A0AAP0RM71"/>
<feature type="domain" description="K Homology" evidence="4">
    <location>
        <begin position="38"/>
        <end position="108"/>
    </location>
</feature>
<dbReference type="Proteomes" id="UP001415857">
    <property type="component" value="Unassembled WGS sequence"/>
</dbReference>
<feature type="domain" description="K Homology" evidence="4">
    <location>
        <begin position="411"/>
        <end position="486"/>
    </location>
</feature>
<sequence>MQQPDHRRHQHHRRNNPIGANKFGRPKQPQAPVIIHPGQTSFRLLCHVFTIGGVIGHSGSVVKQLEQETAAKISVYDSVPDCVERVIVVVGTESPKKRIALKGEDNEGGEVVCDVSNAQEGLIRVFERALAVEAEREGETAGASCCCRLLTYMGQIGAIVRRGGRIIDKIREDSGAKIRILREEQLPACASPGDELIHITGGVFAVKRALVAFSHFLQDCPPFNKAPMVVSRPVETAPYVTFPDPHASFPGPHATFPDPHAVFPVPHATFPDPHAEFFPHLSSLSPSLPGNSANYTSSGHSLSTDVDGIPGMDAKDSQLEVVLRLLCSTGTVGGVIGKGGTIVRTLQNESGASINVEGPVAKCNERVVSISTLENPESLYSPAQNAALRVFARSVEVGIEKGLITDSSKGHIVTARLLIAPNQADCFTGEGACVVSEIVEATGADIQFFRGDELPDCALENDEVVQITGEYKNVQNALFQVTGRLRDNYFPSKVLKGAGARSYSSPAIPDINPFGRWRETASPVLHQSLGHSPNFNQETLRWGMNNLSLSHNFGGRPPSRFQLSKTLGRGNITSSADGRSGKRGLEFGSGSNYAVTNTTVEVVLPEHVFSSVYGEDGSNLARVRQISGAKVELRDPSRGKSERIVVISGAPDQTKAAQSLLQAFILAGQ</sequence>